<feature type="transmembrane region" description="Helical" evidence="1">
    <location>
        <begin position="178"/>
        <end position="205"/>
    </location>
</feature>
<accession>A0ABS3BYU4</accession>
<feature type="transmembrane region" description="Helical" evidence="1">
    <location>
        <begin position="220"/>
        <end position="239"/>
    </location>
</feature>
<feature type="transmembrane region" description="Helical" evidence="1">
    <location>
        <begin position="41"/>
        <end position="63"/>
    </location>
</feature>
<keyword evidence="2" id="KW-0808">Transferase</keyword>
<reference evidence="2 3" key="1">
    <citation type="submission" date="2021-03" db="EMBL/GenBank/DDBJ databases">
        <title>novel species isolated from a fishpond in China.</title>
        <authorList>
            <person name="Lu H."/>
            <person name="Cai Z."/>
        </authorList>
    </citation>
    <scope>NUCLEOTIDE SEQUENCE [LARGE SCALE GENOMIC DNA]</scope>
    <source>
        <strain evidence="2 3">H41</strain>
    </source>
</reference>
<evidence type="ECO:0000313" key="2">
    <source>
        <dbReference type="EMBL" id="MBN7810035.1"/>
    </source>
</evidence>
<dbReference type="EMBL" id="JAFKCT010000001">
    <property type="protein sequence ID" value="MBN7810035.1"/>
    <property type="molecule type" value="Genomic_DNA"/>
</dbReference>
<feature type="transmembrane region" description="Helical" evidence="1">
    <location>
        <begin position="12"/>
        <end position="29"/>
    </location>
</feature>
<sequence length="252" mass="29163">MDSRFWSAFGNWQTIVLDLALLLGTCLFLKLPKEKKGDSAYWLPFLILSYIAIYQNFGAYTNYNYEFKKAVNAYLGNTENPKFNLWLFNIAERQILAILYLLLIKSWLGPSMKKYVDWMIMIFVAVALTLQISGIELMYTEQPIIFAIGANMILVACGLYFIGLITNENYLQSQPTRLLSFWGTTVLLFYFSLTYIYAVTLLYLYRENLTLGKSLANIKYVMQVIKLCMLLLLIAAPFLTKFFDREPLHDPA</sequence>
<protein>
    <submittedName>
        <fullName evidence="2">Histidine kinase</fullName>
    </submittedName>
</protein>
<keyword evidence="2" id="KW-0418">Kinase</keyword>
<evidence type="ECO:0000256" key="1">
    <source>
        <dbReference type="SAM" id="Phobius"/>
    </source>
</evidence>
<dbReference type="Proteomes" id="UP000664317">
    <property type="component" value="Unassembled WGS sequence"/>
</dbReference>
<gene>
    <name evidence="2" type="ORF">J0A68_03650</name>
</gene>
<feature type="transmembrane region" description="Helical" evidence="1">
    <location>
        <begin position="144"/>
        <end position="166"/>
    </location>
</feature>
<proteinExistence type="predicted"/>
<keyword evidence="1" id="KW-1133">Transmembrane helix</keyword>
<keyword evidence="3" id="KW-1185">Reference proteome</keyword>
<feature type="transmembrane region" description="Helical" evidence="1">
    <location>
        <begin position="115"/>
        <end position="132"/>
    </location>
</feature>
<evidence type="ECO:0000313" key="3">
    <source>
        <dbReference type="Proteomes" id="UP000664317"/>
    </source>
</evidence>
<organism evidence="2 3">
    <name type="scientific">Algoriphagus oliviformis</name>
    <dbReference type="NCBI Taxonomy" id="2811231"/>
    <lineage>
        <taxon>Bacteria</taxon>
        <taxon>Pseudomonadati</taxon>
        <taxon>Bacteroidota</taxon>
        <taxon>Cytophagia</taxon>
        <taxon>Cytophagales</taxon>
        <taxon>Cyclobacteriaceae</taxon>
        <taxon>Algoriphagus</taxon>
    </lineage>
</organism>
<keyword evidence="1" id="KW-0812">Transmembrane</keyword>
<name>A0ABS3BYU4_9BACT</name>
<dbReference type="GO" id="GO:0016301">
    <property type="term" value="F:kinase activity"/>
    <property type="evidence" value="ECO:0007669"/>
    <property type="project" value="UniProtKB-KW"/>
</dbReference>
<keyword evidence="1" id="KW-0472">Membrane</keyword>
<comment type="caution">
    <text evidence="2">The sequence shown here is derived from an EMBL/GenBank/DDBJ whole genome shotgun (WGS) entry which is preliminary data.</text>
</comment>